<proteinExistence type="predicted"/>
<organism evidence="2 3">
    <name type="scientific">Solanum commersonii</name>
    <name type="common">Commerson's wild potato</name>
    <name type="synonym">Commerson's nightshade</name>
    <dbReference type="NCBI Taxonomy" id="4109"/>
    <lineage>
        <taxon>Eukaryota</taxon>
        <taxon>Viridiplantae</taxon>
        <taxon>Streptophyta</taxon>
        <taxon>Embryophyta</taxon>
        <taxon>Tracheophyta</taxon>
        <taxon>Spermatophyta</taxon>
        <taxon>Magnoliopsida</taxon>
        <taxon>eudicotyledons</taxon>
        <taxon>Gunneridae</taxon>
        <taxon>Pentapetalae</taxon>
        <taxon>asterids</taxon>
        <taxon>lamiids</taxon>
        <taxon>Solanales</taxon>
        <taxon>Solanaceae</taxon>
        <taxon>Solanoideae</taxon>
        <taxon>Solaneae</taxon>
        <taxon>Solanum</taxon>
    </lineage>
</organism>
<gene>
    <name evidence="2" type="ORF">H5410_026233</name>
</gene>
<dbReference type="Proteomes" id="UP000824120">
    <property type="component" value="Chromosome 5"/>
</dbReference>
<reference evidence="2 3" key="1">
    <citation type="submission" date="2020-09" db="EMBL/GenBank/DDBJ databases">
        <title>De no assembly of potato wild relative species, Solanum commersonii.</title>
        <authorList>
            <person name="Cho K."/>
        </authorList>
    </citation>
    <scope>NUCLEOTIDE SEQUENCE [LARGE SCALE GENOMIC DNA]</scope>
    <source>
        <strain evidence="2">LZ3.2</strain>
        <tissue evidence="2">Leaf</tissue>
    </source>
</reference>
<protein>
    <submittedName>
        <fullName evidence="2">Uncharacterized protein</fullName>
    </submittedName>
</protein>
<evidence type="ECO:0000313" key="2">
    <source>
        <dbReference type="EMBL" id="KAG5604741.1"/>
    </source>
</evidence>
<comment type="caution">
    <text evidence="2">The sequence shown here is derived from an EMBL/GenBank/DDBJ whole genome shotgun (WGS) entry which is preliminary data.</text>
</comment>
<sequence>MDSGQKLMDTSDVEDAKNSRQYVLQVENENTTKNWTLVAHKNSTSSRTLSPTSQNNSPCSEKGVTGAGKILVMPQETYYDSLYENEQDNVLDICFDRVAREGHLSPRQQRSRSNKSKKKTHGRQHSWDSKMTEEFVPRHLPTRQAKHNHLTKLGTSLGLARSLDIV</sequence>
<accession>A0A9J5YY27</accession>
<feature type="compositionally biased region" description="Polar residues" evidence="1">
    <location>
        <begin position="42"/>
        <end position="59"/>
    </location>
</feature>
<feature type="region of interest" description="Disordered" evidence="1">
    <location>
        <begin position="102"/>
        <end position="132"/>
    </location>
</feature>
<name>A0A9J5YY27_SOLCO</name>
<dbReference type="OrthoDB" id="1306281at2759"/>
<dbReference type="EMBL" id="JACXVP010000005">
    <property type="protein sequence ID" value="KAG5604741.1"/>
    <property type="molecule type" value="Genomic_DNA"/>
</dbReference>
<evidence type="ECO:0000256" key="1">
    <source>
        <dbReference type="SAM" id="MobiDB-lite"/>
    </source>
</evidence>
<feature type="region of interest" description="Disordered" evidence="1">
    <location>
        <begin position="42"/>
        <end position="63"/>
    </location>
</feature>
<dbReference type="AlphaFoldDB" id="A0A9J5YY27"/>
<evidence type="ECO:0000313" key="3">
    <source>
        <dbReference type="Proteomes" id="UP000824120"/>
    </source>
</evidence>
<feature type="compositionally biased region" description="Basic residues" evidence="1">
    <location>
        <begin position="109"/>
        <end position="124"/>
    </location>
</feature>
<keyword evidence="3" id="KW-1185">Reference proteome</keyword>